<evidence type="ECO:0000259" key="10">
    <source>
        <dbReference type="PROSITE" id="PS50157"/>
    </source>
</evidence>
<keyword evidence="7" id="KW-0804">Transcription</keyword>
<sequence length="484" mass="57498">MDKYCWICVNIETDLENVNDTDENGVSHATKLMRCTPQQEWKDDFNICKRCIEKLNIAYTFIQLCIQSEELRNKQRKCLEQKQAKHYCEICEKVFKSARNLRQHNVRLHKNSSLKHTSTVKQFICEKEFKPKRNLCHHNIRIHQKPEITKNSKINEVDEVLKENLKEEDTSFITYLETNNTSDSEDQKDEIKVDDGQKDEIEVKSSRNNRCKIPFTCEYCGKISHRRQHHLYHIRSRHTFEKPYKCDLCDASFTNSHSLLVHKRNHKNEKPFICSSCGKCFVCSGDLHHHSKIHLNKREYKCSICNKGFNTASCLRAHNICVHTDPSKWTYACTHCPRKFPIKTSLKDHLKRHVGIKEVSCHICSKSFYNKQELRKHFPSHSDERKFRCDICKDRGYKTQYALKKHMKITHNIGDIIVKKPEKKIHCPMCPKTFAFKYKLQRHICTHTGEKPFKCHLCDKRFMDNYIRKIHLKQKHDCEVKQEC</sequence>
<dbReference type="PANTHER" id="PTHR24399:SF15">
    <property type="entry name" value="POZ-, AT HOOK-, AND ZINC FINGER-CONTAINING PROTEIN 1"/>
    <property type="match status" value="1"/>
</dbReference>
<dbReference type="Pfam" id="PF13912">
    <property type="entry name" value="zf-C2H2_6"/>
    <property type="match status" value="1"/>
</dbReference>
<evidence type="ECO:0000256" key="8">
    <source>
        <dbReference type="ARBA" id="ARBA00023242"/>
    </source>
</evidence>
<name>A0A9P0JYU2_ACAOB</name>
<feature type="domain" description="C2H2-type" evidence="10">
    <location>
        <begin position="272"/>
        <end position="299"/>
    </location>
</feature>
<dbReference type="SMART" id="SM00868">
    <property type="entry name" value="zf-AD"/>
    <property type="match status" value="1"/>
</dbReference>
<keyword evidence="6" id="KW-0805">Transcription regulation</keyword>
<dbReference type="OrthoDB" id="10067323at2759"/>
<protein>
    <recommendedName>
        <fullName evidence="10">C2H2-type domain-containing protein</fullName>
    </recommendedName>
</protein>
<dbReference type="Proteomes" id="UP001152888">
    <property type="component" value="Unassembled WGS sequence"/>
</dbReference>
<evidence type="ECO:0000256" key="2">
    <source>
        <dbReference type="ARBA" id="ARBA00022723"/>
    </source>
</evidence>
<proteinExistence type="predicted"/>
<dbReference type="FunFam" id="3.30.160.60:FF:000202">
    <property type="entry name" value="Zinc finger protein 574"/>
    <property type="match status" value="1"/>
</dbReference>
<dbReference type="PROSITE" id="PS50157">
    <property type="entry name" value="ZINC_FINGER_C2H2_2"/>
    <property type="match status" value="9"/>
</dbReference>
<evidence type="ECO:0000256" key="9">
    <source>
        <dbReference type="PROSITE-ProRule" id="PRU00042"/>
    </source>
</evidence>
<dbReference type="EMBL" id="CAKOFQ010006691">
    <property type="protein sequence ID" value="CAH1960961.1"/>
    <property type="molecule type" value="Genomic_DNA"/>
</dbReference>
<keyword evidence="12" id="KW-1185">Reference proteome</keyword>
<keyword evidence="4 9" id="KW-0863">Zinc-finger</keyword>
<feature type="domain" description="C2H2-type" evidence="10">
    <location>
        <begin position="425"/>
        <end position="452"/>
    </location>
</feature>
<feature type="domain" description="C2H2-type" evidence="10">
    <location>
        <begin position="244"/>
        <end position="271"/>
    </location>
</feature>
<comment type="subcellular location">
    <subcellularLocation>
        <location evidence="1">Nucleus</location>
    </subcellularLocation>
</comment>
<dbReference type="PROSITE" id="PS00028">
    <property type="entry name" value="ZINC_FINGER_C2H2_1"/>
    <property type="match status" value="8"/>
</dbReference>
<keyword evidence="8" id="KW-0539">Nucleus</keyword>
<evidence type="ECO:0000256" key="6">
    <source>
        <dbReference type="ARBA" id="ARBA00023015"/>
    </source>
</evidence>
<evidence type="ECO:0000256" key="3">
    <source>
        <dbReference type="ARBA" id="ARBA00022737"/>
    </source>
</evidence>
<organism evidence="11 12">
    <name type="scientific">Acanthoscelides obtectus</name>
    <name type="common">Bean weevil</name>
    <name type="synonym">Bruchus obtectus</name>
    <dbReference type="NCBI Taxonomy" id="200917"/>
    <lineage>
        <taxon>Eukaryota</taxon>
        <taxon>Metazoa</taxon>
        <taxon>Ecdysozoa</taxon>
        <taxon>Arthropoda</taxon>
        <taxon>Hexapoda</taxon>
        <taxon>Insecta</taxon>
        <taxon>Pterygota</taxon>
        <taxon>Neoptera</taxon>
        <taxon>Endopterygota</taxon>
        <taxon>Coleoptera</taxon>
        <taxon>Polyphaga</taxon>
        <taxon>Cucujiformia</taxon>
        <taxon>Chrysomeloidea</taxon>
        <taxon>Chrysomelidae</taxon>
        <taxon>Bruchinae</taxon>
        <taxon>Bruchini</taxon>
        <taxon>Acanthoscelides</taxon>
    </lineage>
</organism>
<dbReference type="GO" id="GO:0005654">
    <property type="term" value="C:nucleoplasm"/>
    <property type="evidence" value="ECO:0007669"/>
    <property type="project" value="TreeGrafter"/>
</dbReference>
<keyword evidence="2" id="KW-0479">Metal-binding</keyword>
<dbReference type="PANTHER" id="PTHR24399">
    <property type="entry name" value="ZINC FINGER AND BTB DOMAIN-CONTAINING"/>
    <property type="match status" value="1"/>
</dbReference>
<reference evidence="11" key="1">
    <citation type="submission" date="2022-03" db="EMBL/GenBank/DDBJ databases">
        <authorList>
            <person name="Sayadi A."/>
        </authorList>
    </citation>
    <scope>NUCLEOTIDE SEQUENCE</scope>
</reference>
<dbReference type="FunFam" id="3.30.160.60:FF:000100">
    <property type="entry name" value="Zinc finger 45-like"/>
    <property type="match status" value="1"/>
</dbReference>
<dbReference type="InterPro" id="IPR013087">
    <property type="entry name" value="Znf_C2H2_type"/>
</dbReference>
<dbReference type="InterPro" id="IPR036236">
    <property type="entry name" value="Znf_C2H2_sf"/>
</dbReference>
<evidence type="ECO:0000256" key="1">
    <source>
        <dbReference type="ARBA" id="ARBA00004123"/>
    </source>
</evidence>
<evidence type="ECO:0000256" key="4">
    <source>
        <dbReference type="ARBA" id="ARBA00022771"/>
    </source>
</evidence>
<dbReference type="SUPFAM" id="SSF57716">
    <property type="entry name" value="Glucocorticoid receptor-like (DNA-binding domain)"/>
    <property type="match status" value="1"/>
</dbReference>
<feature type="domain" description="C2H2-type" evidence="10">
    <location>
        <begin position="331"/>
        <end position="358"/>
    </location>
</feature>
<dbReference type="SUPFAM" id="SSF57667">
    <property type="entry name" value="beta-beta-alpha zinc fingers"/>
    <property type="match status" value="4"/>
</dbReference>
<comment type="caution">
    <text evidence="11">The sequence shown here is derived from an EMBL/GenBank/DDBJ whole genome shotgun (WGS) entry which is preliminary data.</text>
</comment>
<evidence type="ECO:0000313" key="11">
    <source>
        <dbReference type="EMBL" id="CAH1960961.1"/>
    </source>
</evidence>
<dbReference type="GO" id="GO:0001227">
    <property type="term" value="F:DNA-binding transcription repressor activity, RNA polymerase II-specific"/>
    <property type="evidence" value="ECO:0007669"/>
    <property type="project" value="TreeGrafter"/>
</dbReference>
<dbReference type="AlphaFoldDB" id="A0A9P0JYU2"/>
<evidence type="ECO:0000313" key="12">
    <source>
        <dbReference type="Proteomes" id="UP001152888"/>
    </source>
</evidence>
<dbReference type="FunFam" id="3.30.160.60:FF:000110">
    <property type="entry name" value="Zinc finger protein-like"/>
    <property type="match status" value="1"/>
</dbReference>
<feature type="domain" description="C2H2-type" evidence="10">
    <location>
        <begin position="86"/>
        <end position="114"/>
    </location>
</feature>
<feature type="domain" description="C2H2-type" evidence="10">
    <location>
        <begin position="359"/>
        <end position="386"/>
    </location>
</feature>
<dbReference type="GO" id="GO:0001817">
    <property type="term" value="P:regulation of cytokine production"/>
    <property type="evidence" value="ECO:0007669"/>
    <property type="project" value="TreeGrafter"/>
</dbReference>
<evidence type="ECO:0000256" key="5">
    <source>
        <dbReference type="ARBA" id="ARBA00022833"/>
    </source>
</evidence>
<feature type="domain" description="C2H2-type" evidence="10">
    <location>
        <begin position="453"/>
        <end position="481"/>
    </location>
</feature>
<dbReference type="GO" id="GO:0000978">
    <property type="term" value="F:RNA polymerase II cis-regulatory region sequence-specific DNA binding"/>
    <property type="evidence" value="ECO:0007669"/>
    <property type="project" value="TreeGrafter"/>
</dbReference>
<dbReference type="GO" id="GO:0032502">
    <property type="term" value="P:developmental process"/>
    <property type="evidence" value="ECO:0007669"/>
    <property type="project" value="UniProtKB-ARBA"/>
</dbReference>
<dbReference type="SMART" id="SM00355">
    <property type="entry name" value="ZnF_C2H2"/>
    <property type="match status" value="10"/>
</dbReference>
<keyword evidence="3" id="KW-0677">Repeat</keyword>
<dbReference type="GO" id="GO:0002682">
    <property type="term" value="P:regulation of immune system process"/>
    <property type="evidence" value="ECO:0007669"/>
    <property type="project" value="TreeGrafter"/>
</dbReference>
<dbReference type="Gene3D" id="3.30.160.60">
    <property type="entry name" value="Classic Zinc Finger"/>
    <property type="match status" value="7"/>
</dbReference>
<keyword evidence="5" id="KW-0862">Zinc</keyword>
<dbReference type="Pfam" id="PF00096">
    <property type="entry name" value="zf-C2H2"/>
    <property type="match status" value="6"/>
</dbReference>
<feature type="domain" description="C2H2-type" evidence="10">
    <location>
        <begin position="215"/>
        <end position="243"/>
    </location>
</feature>
<feature type="domain" description="C2H2-type" evidence="10">
    <location>
        <begin position="300"/>
        <end position="328"/>
    </location>
</feature>
<dbReference type="GO" id="GO:0008270">
    <property type="term" value="F:zinc ion binding"/>
    <property type="evidence" value="ECO:0007669"/>
    <property type="project" value="UniProtKB-KW"/>
</dbReference>
<evidence type="ECO:0000256" key="7">
    <source>
        <dbReference type="ARBA" id="ARBA00023163"/>
    </source>
</evidence>
<dbReference type="InterPro" id="IPR012934">
    <property type="entry name" value="Znf_AD"/>
</dbReference>
<accession>A0A9P0JYU2</accession>
<gene>
    <name evidence="11" type="ORF">ACAOBT_LOCUS3902</name>
</gene>